<accession>A0ACA9QV85</accession>
<feature type="non-terminal residue" evidence="1">
    <location>
        <position position="130"/>
    </location>
</feature>
<comment type="caution">
    <text evidence="1">The sequence shown here is derived from an EMBL/GenBank/DDBJ whole genome shotgun (WGS) entry which is preliminary data.</text>
</comment>
<protein>
    <submittedName>
        <fullName evidence="1">13388_t:CDS:1</fullName>
    </submittedName>
</protein>
<keyword evidence="2" id="KW-1185">Reference proteome</keyword>
<proteinExistence type="predicted"/>
<dbReference type="EMBL" id="CAJVPT010061713">
    <property type="protein sequence ID" value="CAG8765776.1"/>
    <property type="molecule type" value="Genomic_DNA"/>
</dbReference>
<feature type="non-terminal residue" evidence="1">
    <location>
        <position position="1"/>
    </location>
</feature>
<reference evidence="1" key="1">
    <citation type="submission" date="2021-06" db="EMBL/GenBank/DDBJ databases">
        <authorList>
            <person name="Kallberg Y."/>
            <person name="Tangrot J."/>
            <person name="Rosling A."/>
        </authorList>
    </citation>
    <scope>NUCLEOTIDE SEQUENCE</scope>
    <source>
        <strain evidence="1">CL356</strain>
    </source>
</reference>
<dbReference type="Proteomes" id="UP000789525">
    <property type="component" value="Unassembled WGS sequence"/>
</dbReference>
<sequence>DRENGLQLPKKWNQFSDLRRLLCSSGLTSQSTLLKWYFNAYLIFPRIFEELPRLFTCQDTSLEDVLGLIPDNCGSSVSRIKYGTNGNGLGRPLYRITTKDILEPNRPMFLPPFRTSGTPGPPTTLVKLGG</sequence>
<evidence type="ECO:0000313" key="1">
    <source>
        <dbReference type="EMBL" id="CAG8765776.1"/>
    </source>
</evidence>
<name>A0ACA9QV85_9GLOM</name>
<gene>
    <name evidence="1" type="ORF">ACOLOM_LOCUS13445</name>
</gene>
<evidence type="ECO:0000313" key="2">
    <source>
        <dbReference type="Proteomes" id="UP000789525"/>
    </source>
</evidence>
<organism evidence="1 2">
    <name type="scientific">Acaulospora colombiana</name>
    <dbReference type="NCBI Taxonomy" id="27376"/>
    <lineage>
        <taxon>Eukaryota</taxon>
        <taxon>Fungi</taxon>
        <taxon>Fungi incertae sedis</taxon>
        <taxon>Mucoromycota</taxon>
        <taxon>Glomeromycotina</taxon>
        <taxon>Glomeromycetes</taxon>
        <taxon>Diversisporales</taxon>
        <taxon>Acaulosporaceae</taxon>
        <taxon>Acaulospora</taxon>
    </lineage>
</organism>